<keyword evidence="5 9" id="KW-1133">Transmembrane helix</keyword>
<comment type="caution">
    <text evidence="12">The sequence shown here is derived from an EMBL/GenBank/DDBJ whole genome shotgun (WGS) entry which is preliminary data.</text>
</comment>
<feature type="domain" description="Trichome birefringence-like N-terminal" evidence="11">
    <location>
        <begin position="207"/>
        <end position="259"/>
    </location>
</feature>
<gene>
    <name evidence="12" type="ORF">HPP92_013555</name>
</gene>
<evidence type="ECO:0000259" key="11">
    <source>
        <dbReference type="Pfam" id="PF14416"/>
    </source>
</evidence>
<comment type="subcellular location">
    <subcellularLocation>
        <location evidence="1">Golgi apparatus membrane</location>
        <topology evidence="1">Single-pass type II membrane protein</topology>
    </subcellularLocation>
</comment>
<proteinExistence type="inferred from homology"/>
<dbReference type="GO" id="GO:1990538">
    <property type="term" value="F:xylan O-acetyltransferase activity"/>
    <property type="evidence" value="ECO:0007669"/>
    <property type="project" value="UniProtKB-ARBA"/>
</dbReference>
<comment type="similarity">
    <text evidence="2">Belongs to the PC-esterase family. TBL subfamily.</text>
</comment>
<evidence type="ECO:0000259" key="10">
    <source>
        <dbReference type="Pfam" id="PF13839"/>
    </source>
</evidence>
<evidence type="ECO:0000256" key="8">
    <source>
        <dbReference type="SAM" id="MobiDB-lite"/>
    </source>
</evidence>
<sequence length="550" mass="62191">MKHRIVEHPIARSSFSFFALIKVVFLSTIIVLFCNASFAIYNIVSTSYYTNPQAPLLKLSSPPPLPTTTAITTAFQSSYLSLTSHLISPSSSHSPLNRASGPHPSNSLDSFPPPPPPPTPPPPPAPPPLSLTTSTITAHSTPPYLYPPIQLISLSSTTQASSPPSSPSSNSSISYDNPASKLSLVSSSSSSYHPNLSRSKANGIPKGCDVSKGEWIPDPSAPYYTNSTCWTIQEHQNCMKYGRPSLDFLKWRWKPDGCHLPLLEPIEFLEFMRGKNLAFVGDSLARNQMQSLMCLLSRVEYPEEIWPSSGDDIAQMFYTEHNFTIWAFWSPFLIRAEESTTKHKLSIWDLYLDEPDPLWQPYLGRFDYIILNTGNWYTRPAHFHDKRNLLGCHYCVLKKVPFMSVYKAHRRAFRTALDAIVGNRQGFQGLTVVRTVSPSHFEGGEWNKGGDCKRTSPMRRGEWKMKGMDLELYKDQLREFWKAKWEGSEKGLDFRLLDTTGAMLLRADGHPSKYGHWPHEKRVLYNDCVHWCLPGPVDMWNDLLFQVMVT</sequence>
<dbReference type="Pfam" id="PF14416">
    <property type="entry name" value="PMR5N"/>
    <property type="match status" value="1"/>
</dbReference>
<evidence type="ECO:0000256" key="3">
    <source>
        <dbReference type="ARBA" id="ARBA00022692"/>
    </source>
</evidence>
<accession>A0A835QV48</accession>
<evidence type="ECO:0000256" key="7">
    <source>
        <dbReference type="ARBA" id="ARBA00023136"/>
    </source>
</evidence>
<evidence type="ECO:0000256" key="5">
    <source>
        <dbReference type="ARBA" id="ARBA00022989"/>
    </source>
</evidence>
<dbReference type="InterPro" id="IPR026057">
    <property type="entry name" value="TBL_C"/>
</dbReference>
<keyword evidence="7 9" id="KW-0472">Membrane</keyword>
<dbReference type="EMBL" id="JADCNL010000006">
    <property type="protein sequence ID" value="KAG0476714.1"/>
    <property type="molecule type" value="Genomic_DNA"/>
</dbReference>
<evidence type="ECO:0000256" key="6">
    <source>
        <dbReference type="ARBA" id="ARBA00023034"/>
    </source>
</evidence>
<feature type="transmembrane region" description="Helical" evidence="9">
    <location>
        <begin position="20"/>
        <end position="44"/>
    </location>
</feature>
<evidence type="ECO:0008006" key="14">
    <source>
        <dbReference type="Google" id="ProtNLM"/>
    </source>
</evidence>
<organism evidence="12 13">
    <name type="scientific">Vanilla planifolia</name>
    <name type="common">Vanilla</name>
    <dbReference type="NCBI Taxonomy" id="51239"/>
    <lineage>
        <taxon>Eukaryota</taxon>
        <taxon>Viridiplantae</taxon>
        <taxon>Streptophyta</taxon>
        <taxon>Embryophyta</taxon>
        <taxon>Tracheophyta</taxon>
        <taxon>Spermatophyta</taxon>
        <taxon>Magnoliopsida</taxon>
        <taxon>Liliopsida</taxon>
        <taxon>Asparagales</taxon>
        <taxon>Orchidaceae</taxon>
        <taxon>Vanilloideae</taxon>
        <taxon>Vanilleae</taxon>
        <taxon>Vanilla</taxon>
    </lineage>
</organism>
<dbReference type="Pfam" id="PF13839">
    <property type="entry name" value="PC-Esterase"/>
    <property type="match status" value="1"/>
</dbReference>
<name>A0A835QV48_VANPL</name>
<dbReference type="GO" id="GO:0000139">
    <property type="term" value="C:Golgi membrane"/>
    <property type="evidence" value="ECO:0007669"/>
    <property type="project" value="UniProtKB-SubCell"/>
</dbReference>
<keyword evidence="4" id="KW-0735">Signal-anchor</keyword>
<feature type="compositionally biased region" description="Pro residues" evidence="8">
    <location>
        <begin position="111"/>
        <end position="129"/>
    </location>
</feature>
<reference evidence="12 13" key="1">
    <citation type="journal article" date="2020" name="Nat. Food">
        <title>A phased Vanilla planifolia genome enables genetic improvement of flavour and production.</title>
        <authorList>
            <person name="Hasing T."/>
            <person name="Tang H."/>
            <person name="Brym M."/>
            <person name="Khazi F."/>
            <person name="Huang T."/>
            <person name="Chambers A.H."/>
        </authorList>
    </citation>
    <scope>NUCLEOTIDE SEQUENCE [LARGE SCALE GENOMIC DNA]</scope>
    <source>
        <tissue evidence="12">Leaf</tissue>
    </source>
</reference>
<evidence type="ECO:0000313" key="12">
    <source>
        <dbReference type="EMBL" id="KAG0476714.1"/>
    </source>
</evidence>
<dbReference type="PANTHER" id="PTHR32285">
    <property type="entry name" value="PROTEIN TRICHOME BIREFRINGENCE-LIKE 9-RELATED"/>
    <property type="match status" value="1"/>
</dbReference>
<keyword evidence="13" id="KW-1185">Reference proteome</keyword>
<protein>
    <recommendedName>
        <fullName evidence="14">Trichome birefringence-like N-terminal domain-containing protein</fullName>
    </recommendedName>
</protein>
<dbReference type="PANTHER" id="PTHR32285:SF48">
    <property type="entry name" value="PROTEIN TRICHOME BIREFRINGENCE-LIKE 19"/>
    <property type="match status" value="1"/>
</dbReference>
<dbReference type="OrthoDB" id="616005at2759"/>
<evidence type="ECO:0000256" key="1">
    <source>
        <dbReference type="ARBA" id="ARBA00004323"/>
    </source>
</evidence>
<keyword evidence="3 9" id="KW-0812">Transmembrane</keyword>
<keyword evidence="6" id="KW-0333">Golgi apparatus</keyword>
<dbReference type="Proteomes" id="UP000636800">
    <property type="component" value="Chromosome 6"/>
</dbReference>
<feature type="domain" description="Trichome birefringence-like C-terminal" evidence="10">
    <location>
        <begin position="260"/>
        <end position="546"/>
    </location>
</feature>
<dbReference type="InterPro" id="IPR025846">
    <property type="entry name" value="TBL_N"/>
</dbReference>
<evidence type="ECO:0000256" key="4">
    <source>
        <dbReference type="ARBA" id="ARBA00022968"/>
    </source>
</evidence>
<evidence type="ECO:0000256" key="9">
    <source>
        <dbReference type="SAM" id="Phobius"/>
    </source>
</evidence>
<dbReference type="AlphaFoldDB" id="A0A835QV48"/>
<feature type="region of interest" description="Disordered" evidence="8">
    <location>
        <begin position="91"/>
        <end position="137"/>
    </location>
</feature>
<evidence type="ECO:0000256" key="2">
    <source>
        <dbReference type="ARBA" id="ARBA00007727"/>
    </source>
</evidence>
<dbReference type="InterPro" id="IPR029962">
    <property type="entry name" value="TBL"/>
</dbReference>
<evidence type="ECO:0000313" key="13">
    <source>
        <dbReference type="Proteomes" id="UP000636800"/>
    </source>
</evidence>